<evidence type="ECO:0000313" key="3">
    <source>
        <dbReference type="EMBL" id="RED22960.1"/>
    </source>
</evidence>
<feature type="chain" id="PRO_5016430622" description="PXPV repeat-containing protein" evidence="2">
    <location>
        <begin position="23"/>
        <end position="103"/>
    </location>
</feature>
<evidence type="ECO:0000256" key="1">
    <source>
        <dbReference type="SAM" id="MobiDB-lite"/>
    </source>
</evidence>
<evidence type="ECO:0000313" key="4">
    <source>
        <dbReference type="EMBL" id="SSW93472.1"/>
    </source>
</evidence>
<evidence type="ECO:0008006" key="7">
    <source>
        <dbReference type="Google" id="ProtNLM"/>
    </source>
</evidence>
<gene>
    <name evidence="3" type="ORF">BJ125_13933</name>
    <name evidence="4" type="ORF">SAMN05892882_13933</name>
</gene>
<evidence type="ECO:0000256" key="2">
    <source>
        <dbReference type="SAM" id="SignalP"/>
    </source>
</evidence>
<protein>
    <recommendedName>
        <fullName evidence="7">PXPV repeat-containing protein</fullName>
    </recommendedName>
</protein>
<dbReference type="RefSeq" id="WP_114360850.1">
    <property type="nucleotide sequence ID" value="NZ_QRDT01000039.1"/>
</dbReference>
<dbReference type="Proteomes" id="UP000256343">
    <property type="component" value="Unassembled WGS sequence"/>
</dbReference>
<dbReference type="EMBL" id="QRDT01000039">
    <property type="protein sequence ID" value="RED22960.1"/>
    <property type="molecule type" value="Genomic_DNA"/>
</dbReference>
<dbReference type="EMBL" id="UFQQ01000039">
    <property type="protein sequence ID" value="SSW93472.1"/>
    <property type="molecule type" value="Genomic_DNA"/>
</dbReference>
<sequence>MRAWIGAAILAIALGAAGPAGAASALPAPAPGVSAPQATDVSARQRKQHAKQRHVRRHPAPRRTYVYAPRRAYDYNAQPHWYRPDPVAPFFPFGYGWGLGPSW</sequence>
<organism evidence="4 5">
    <name type="scientific">Rhodopseudomonas pentothenatexigens</name>
    <dbReference type="NCBI Taxonomy" id="999699"/>
    <lineage>
        <taxon>Bacteria</taxon>
        <taxon>Pseudomonadati</taxon>
        <taxon>Pseudomonadota</taxon>
        <taxon>Alphaproteobacteria</taxon>
        <taxon>Hyphomicrobiales</taxon>
        <taxon>Nitrobacteraceae</taxon>
        <taxon>Rhodopseudomonas</taxon>
    </lineage>
</organism>
<name>A0A336JVE9_9BRAD</name>
<keyword evidence="6" id="KW-1185">Reference proteome</keyword>
<accession>A0A336JVE9</accession>
<reference evidence="3 6" key="2">
    <citation type="submission" date="2018-07" db="EMBL/GenBank/DDBJ databases">
        <title>Genomic Encyclopedia of Archaeal and Bacterial Type Strains, Phase II (KMG-II): from individual species to whole genera.</title>
        <authorList>
            <person name="Goeker M."/>
        </authorList>
    </citation>
    <scope>NUCLEOTIDE SEQUENCE [LARGE SCALE GENOMIC DNA]</scope>
    <source>
        <strain evidence="3 6">JA575</strain>
    </source>
</reference>
<dbReference type="AlphaFoldDB" id="A0A336JVE9"/>
<dbReference type="OrthoDB" id="8141447at2"/>
<feature type="compositionally biased region" description="Basic residues" evidence="1">
    <location>
        <begin position="44"/>
        <end position="61"/>
    </location>
</feature>
<feature type="region of interest" description="Disordered" evidence="1">
    <location>
        <begin position="21"/>
        <end position="62"/>
    </location>
</feature>
<proteinExistence type="predicted"/>
<reference evidence="4 5" key="1">
    <citation type="submission" date="2017-08" db="EMBL/GenBank/DDBJ databases">
        <authorList>
            <person name="de Groot N.N."/>
        </authorList>
    </citation>
    <scope>NUCLEOTIDE SEQUENCE [LARGE SCALE GENOMIC DNA]</scope>
    <source>
        <strain evidence="4 5">JA575</strain>
    </source>
</reference>
<feature type="signal peptide" evidence="2">
    <location>
        <begin position="1"/>
        <end position="22"/>
    </location>
</feature>
<feature type="compositionally biased region" description="Low complexity" evidence="1">
    <location>
        <begin position="21"/>
        <end position="36"/>
    </location>
</feature>
<keyword evidence="2" id="KW-0732">Signal</keyword>
<evidence type="ECO:0000313" key="6">
    <source>
        <dbReference type="Proteomes" id="UP000256343"/>
    </source>
</evidence>
<dbReference type="Proteomes" id="UP000252631">
    <property type="component" value="Unassembled WGS sequence"/>
</dbReference>
<evidence type="ECO:0000313" key="5">
    <source>
        <dbReference type="Proteomes" id="UP000252631"/>
    </source>
</evidence>